<feature type="transmembrane region" description="Helical" evidence="1">
    <location>
        <begin position="100"/>
        <end position="127"/>
    </location>
</feature>
<name>A0ABX1DZW7_9PROT</name>
<dbReference type="RefSeq" id="WP_168027545.1">
    <property type="nucleotide sequence ID" value="NZ_JAAVNE010000003.1"/>
</dbReference>
<reference evidence="2 3" key="1">
    <citation type="submission" date="2020-03" db="EMBL/GenBank/DDBJ databases">
        <title>Roseomonas selenitidurans sp. nov. isolated from urban soil.</title>
        <authorList>
            <person name="Liu H."/>
        </authorList>
    </citation>
    <scope>NUCLEOTIDE SEQUENCE [LARGE SCALE GENOMIC DNA]</scope>
    <source>
        <strain evidence="2 3">BU-1</strain>
    </source>
</reference>
<keyword evidence="1" id="KW-0472">Membrane</keyword>
<feature type="transmembrane region" description="Helical" evidence="1">
    <location>
        <begin position="12"/>
        <end position="33"/>
    </location>
</feature>
<evidence type="ECO:0000313" key="2">
    <source>
        <dbReference type="EMBL" id="NKC29925.1"/>
    </source>
</evidence>
<feature type="transmembrane region" description="Helical" evidence="1">
    <location>
        <begin position="67"/>
        <end position="88"/>
    </location>
</feature>
<evidence type="ECO:0000256" key="1">
    <source>
        <dbReference type="SAM" id="Phobius"/>
    </source>
</evidence>
<organism evidence="2 3">
    <name type="scientific">Falsiroseomonas selenitidurans</name>
    <dbReference type="NCBI Taxonomy" id="2716335"/>
    <lineage>
        <taxon>Bacteria</taxon>
        <taxon>Pseudomonadati</taxon>
        <taxon>Pseudomonadota</taxon>
        <taxon>Alphaproteobacteria</taxon>
        <taxon>Acetobacterales</taxon>
        <taxon>Roseomonadaceae</taxon>
        <taxon>Falsiroseomonas</taxon>
    </lineage>
</organism>
<keyword evidence="1" id="KW-1133">Transmembrane helix</keyword>
<feature type="transmembrane region" description="Helical" evidence="1">
    <location>
        <begin position="42"/>
        <end position="61"/>
    </location>
</feature>
<sequence>MSLAPLLQASPVIQLHAGAALAALLLGLVQFAAPKGVLPHRILGWAWVGLMAVVGLSSFGITMRGHYAWIHLISGWTLLMLPLAVLAARRGRIGAHRRAMASLFLGGLLIAGGFTLLPGRIMGAVVFGW</sequence>
<keyword evidence="1" id="KW-0812">Transmembrane</keyword>
<dbReference type="Proteomes" id="UP000787635">
    <property type="component" value="Unassembled WGS sequence"/>
</dbReference>
<gene>
    <name evidence="2" type="ORF">HEQ75_03555</name>
</gene>
<keyword evidence="3" id="KW-1185">Reference proteome</keyword>
<accession>A0ABX1DZW7</accession>
<protein>
    <recommendedName>
        <fullName evidence="4">DUF2306 domain-containing protein</fullName>
    </recommendedName>
</protein>
<evidence type="ECO:0000313" key="3">
    <source>
        <dbReference type="Proteomes" id="UP000787635"/>
    </source>
</evidence>
<comment type="caution">
    <text evidence="2">The sequence shown here is derived from an EMBL/GenBank/DDBJ whole genome shotgun (WGS) entry which is preliminary data.</text>
</comment>
<evidence type="ECO:0008006" key="4">
    <source>
        <dbReference type="Google" id="ProtNLM"/>
    </source>
</evidence>
<proteinExistence type="predicted"/>
<dbReference type="EMBL" id="JAAVNE010000003">
    <property type="protein sequence ID" value="NKC29925.1"/>
    <property type="molecule type" value="Genomic_DNA"/>
</dbReference>